<dbReference type="Pfam" id="PF00933">
    <property type="entry name" value="Glyco_hydro_3"/>
    <property type="match status" value="1"/>
</dbReference>
<name>A0AAN8J5D3_PATCE</name>
<evidence type="ECO:0000256" key="3">
    <source>
        <dbReference type="ARBA" id="ARBA00023295"/>
    </source>
</evidence>
<dbReference type="Pfam" id="PF14310">
    <property type="entry name" value="Fn3-like"/>
    <property type="match status" value="1"/>
</dbReference>
<evidence type="ECO:0000313" key="6">
    <source>
        <dbReference type="Proteomes" id="UP001347796"/>
    </source>
</evidence>
<keyword evidence="3" id="KW-0326">Glycosidase</keyword>
<keyword evidence="2" id="KW-0378">Hydrolase</keyword>
<dbReference type="InterPro" id="IPR017853">
    <property type="entry name" value="GH"/>
</dbReference>
<dbReference type="Gene3D" id="3.40.50.1700">
    <property type="entry name" value="Glycoside hydrolase family 3 C-terminal domain"/>
    <property type="match status" value="1"/>
</dbReference>
<dbReference type="InterPro" id="IPR044993">
    <property type="entry name" value="BXL"/>
</dbReference>
<gene>
    <name evidence="5" type="ORF">SNE40_018689</name>
</gene>
<dbReference type="GO" id="GO:0031222">
    <property type="term" value="P:arabinan catabolic process"/>
    <property type="evidence" value="ECO:0007669"/>
    <property type="project" value="TreeGrafter"/>
</dbReference>
<dbReference type="PANTHER" id="PTHR42721">
    <property type="entry name" value="SUGAR HYDROLASE-RELATED"/>
    <property type="match status" value="1"/>
</dbReference>
<reference evidence="5 6" key="1">
    <citation type="submission" date="2024-01" db="EMBL/GenBank/DDBJ databases">
        <title>The genome of the rayed Mediterranean limpet Patella caerulea (Linnaeus, 1758).</title>
        <authorList>
            <person name="Anh-Thu Weber A."/>
            <person name="Halstead-Nussloch G."/>
        </authorList>
    </citation>
    <scope>NUCLEOTIDE SEQUENCE [LARGE SCALE GENOMIC DNA]</scope>
    <source>
        <strain evidence="5">AATW-2023a</strain>
        <tissue evidence="5">Whole specimen</tissue>
    </source>
</reference>
<organism evidence="5 6">
    <name type="scientific">Patella caerulea</name>
    <name type="common">Rayed Mediterranean limpet</name>
    <dbReference type="NCBI Taxonomy" id="87958"/>
    <lineage>
        <taxon>Eukaryota</taxon>
        <taxon>Metazoa</taxon>
        <taxon>Spiralia</taxon>
        <taxon>Lophotrochozoa</taxon>
        <taxon>Mollusca</taxon>
        <taxon>Gastropoda</taxon>
        <taxon>Patellogastropoda</taxon>
        <taxon>Patelloidea</taxon>
        <taxon>Patellidae</taxon>
        <taxon>Patella</taxon>
    </lineage>
</organism>
<dbReference type="InterPro" id="IPR026891">
    <property type="entry name" value="Fn3-like"/>
</dbReference>
<dbReference type="InterPro" id="IPR036962">
    <property type="entry name" value="Glyco_hydro_3_N_sf"/>
</dbReference>
<dbReference type="InterPro" id="IPR013783">
    <property type="entry name" value="Ig-like_fold"/>
</dbReference>
<feature type="domain" description="Fibronectin type III-like" evidence="4">
    <location>
        <begin position="596"/>
        <end position="665"/>
    </location>
</feature>
<dbReference type="InterPro" id="IPR002772">
    <property type="entry name" value="Glyco_hydro_3_C"/>
</dbReference>
<comment type="caution">
    <text evidence="5">The sequence shown here is derived from an EMBL/GenBank/DDBJ whole genome shotgun (WGS) entry which is preliminary data.</text>
</comment>
<dbReference type="EMBL" id="JAZGQO010000014">
    <property type="protein sequence ID" value="KAK6170252.1"/>
    <property type="molecule type" value="Genomic_DNA"/>
</dbReference>
<keyword evidence="6" id="KW-1185">Reference proteome</keyword>
<accession>A0AAN8J5D3</accession>
<dbReference type="PRINTS" id="PR00133">
    <property type="entry name" value="GLHYDRLASE3"/>
</dbReference>
<dbReference type="SMART" id="SM01217">
    <property type="entry name" value="Fn3_like"/>
    <property type="match status" value="1"/>
</dbReference>
<dbReference type="SUPFAM" id="SSF52279">
    <property type="entry name" value="Beta-D-glucan exohydrolase, C-terminal domain"/>
    <property type="match status" value="1"/>
</dbReference>
<evidence type="ECO:0000256" key="2">
    <source>
        <dbReference type="ARBA" id="ARBA00022801"/>
    </source>
</evidence>
<protein>
    <recommendedName>
        <fullName evidence="4">Fibronectin type III-like domain-containing protein</fullName>
    </recommendedName>
</protein>
<dbReference type="Gene3D" id="2.60.40.10">
    <property type="entry name" value="Immunoglobulins"/>
    <property type="match status" value="1"/>
</dbReference>
<dbReference type="AlphaFoldDB" id="A0AAN8J5D3"/>
<evidence type="ECO:0000256" key="1">
    <source>
        <dbReference type="ARBA" id="ARBA00022729"/>
    </source>
</evidence>
<dbReference type="GO" id="GO:0046556">
    <property type="term" value="F:alpha-L-arabinofuranosidase activity"/>
    <property type="evidence" value="ECO:0007669"/>
    <property type="project" value="TreeGrafter"/>
</dbReference>
<proteinExistence type="predicted"/>
<dbReference type="GO" id="GO:0045493">
    <property type="term" value="P:xylan catabolic process"/>
    <property type="evidence" value="ECO:0007669"/>
    <property type="project" value="InterPro"/>
</dbReference>
<dbReference type="GO" id="GO:0009044">
    <property type="term" value="F:xylan 1,4-beta-xylosidase activity"/>
    <property type="evidence" value="ECO:0007669"/>
    <property type="project" value="InterPro"/>
</dbReference>
<evidence type="ECO:0000313" key="5">
    <source>
        <dbReference type="EMBL" id="KAK6170252.1"/>
    </source>
</evidence>
<dbReference type="InterPro" id="IPR036881">
    <property type="entry name" value="Glyco_hydro_3_C_sf"/>
</dbReference>
<dbReference type="PANTHER" id="PTHR42721:SF42">
    <property type="entry name" value="FIBRONECTIN TYPE III-LIKE DOMAIN-CONTAINING PROTEIN"/>
    <property type="match status" value="1"/>
</dbReference>
<dbReference type="SUPFAM" id="SSF51445">
    <property type="entry name" value="(Trans)glycosidases"/>
    <property type="match status" value="1"/>
</dbReference>
<evidence type="ECO:0000259" key="4">
    <source>
        <dbReference type="SMART" id="SM01217"/>
    </source>
</evidence>
<keyword evidence="1" id="KW-0732">Signal</keyword>
<dbReference type="Gene3D" id="3.20.20.300">
    <property type="entry name" value="Glycoside hydrolase, family 3, N-terminal domain"/>
    <property type="match status" value="1"/>
</dbReference>
<dbReference type="InterPro" id="IPR001764">
    <property type="entry name" value="Glyco_hydro_3_N"/>
</dbReference>
<sequence length="684" mass="75419">MAKGGGGEYGGPSPAIPRLGIKKFQWDTECLRGDGYAGNATSFPQAIGLAAAFSTDIIYTIAEVTAIEVRAKHNDYVSRGNFSDHTGLGCFSPVINIMRHPLWGRNQETYGEDPYLSGMLAKYFIEGLQGDHDRYIRASTTCKHFDAYGGPENLPVSRQIFNAKVSERDLRTTFLPQFKQCVDGGAYGFMCSYNSVNGVPGCANSHLLTDVLRNDWGFKGYVISDAGAVEFSIIWHFYFKSILDAAAGCVKAGLNLELGPTGFKHQIFESIGKAVQAGLLTEELVRERVQPILYTRMKLGEFDPVEMNPYNFLNTSVIQSKRHQEVSVLAAVMSFVLLKHNGLLPLKQKLKNIAIVGPMSNNPTQLLGDYSADVDLNFLVTPLKGLSPLADHTNHADGCKDTECKEYDKNSVLSAIKSVDVTIICLGTGQVIETENVDRRDIYLPGKQQQLLQDVIQYSSGPVILLVFTGGPIDISIADKSSKVAAIFQCFFPAQATGTALYKVLTLESAKANPAARLPYTWYSNMSQVPDMTDYTMTEKTYRYFTGKPLYPFGYGLSYSSFVYSNLVIDPSTIEAGQNVTASFTIVNNGKYDGDEVCQVYISWLNATVETPRYQLVGFKRVPLILNEPIHIVLPIKSDQMAVWIDNKGFVVEPGVIKVYVGGQSPQQQTRITSNQLVSQFTIK</sequence>
<dbReference type="Proteomes" id="UP001347796">
    <property type="component" value="Unassembled WGS sequence"/>
</dbReference>
<dbReference type="Pfam" id="PF01915">
    <property type="entry name" value="Glyco_hydro_3_C"/>
    <property type="match status" value="1"/>
</dbReference>